<dbReference type="FunFam" id="2.60.40.790:FF:000013">
    <property type="entry name" value="Very-long-chain (3R)-3-hydroxyacyl-CoA dehydratase"/>
    <property type="match status" value="1"/>
</dbReference>
<dbReference type="PROSITE" id="PS00157">
    <property type="entry name" value="RUBISCO_LARGE"/>
    <property type="match status" value="1"/>
</dbReference>
<reference evidence="4 6" key="1">
    <citation type="submission" date="2017-06" db="EMBL/GenBank/DDBJ databases">
        <title>A platform for efficient transgenesis in Macrostomum lignano, a flatworm model organism for stem cell research.</title>
        <authorList>
            <person name="Berezikov E."/>
        </authorList>
    </citation>
    <scope>NUCLEOTIDE SEQUENCE [LARGE SCALE GENOMIC DNA]</scope>
    <source>
        <strain evidence="4">DV1</strain>
        <tissue evidence="4">Whole organism</tissue>
    </source>
</reference>
<sequence length="202" mass="21782">LPAMSSTSGDSSAIPAPVKWAQRNDKLYLTICLEDVQNKQLDLTSNRLTFTGVGGTDRKPHSTVIDFYAEVNPDESLQMANDREIVMSIRKKEPGPYWPRLTADKVKRHWIKTDFNRWVDEDEGPGGDEDGGGFGANDNQLESMLAQMGGGFGGAGGGAGGMDFLKGDEEDFDLGDGEGLEADGPDGNGEKDGEDEEIPPLE</sequence>
<accession>A0A267DLZ7</accession>
<comment type="caution">
    <text evidence="4">The sequence shown here is derived from an EMBL/GenBank/DDBJ whole genome shotgun (WGS) entry which is preliminary data.</text>
</comment>
<feature type="compositionally biased region" description="Acidic residues" evidence="2">
    <location>
        <begin position="168"/>
        <end position="184"/>
    </location>
</feature>
<dbReference type="EMBL" id="NIVC01003676">
    <property type="protein sequence ID" value="PAA50301.1"/>
    <property type="molecule type" value="Genomic_DNA"/>
</dbReference>
<dbReference type="InterPro" id="IPR008978">
    <property type="entry name" value="HSP20-like_chaperone"/>
</dbReference>
<evidence type="ECO:0000313" key="6">
    <source>
        <dbReference type="Proteomes" id="UP000215902"/>
    </source>
</evidence>
<dbReference type="InterPro" id="IPR007052">
    <property type="entry name" value="CS_dom"/>
</dbReference>
<dbReference type="PANTHER" id="PTHR22932">
    <property type="entry name" value="TELOMERASE-BINDING PROTEIN P23 HSP90 CO-CHAPERONE"/>
    <property type="match status" value="1"/>
</dbReference>
<dbReference type="GO" id="GO:0051087">
    <property type="term" value="F:protein-folding chaperone binding"/>
    <property type="evidence" value="ECO:0007669"/>
    <property type="project" value="TreeGrafter"/>
</dbReference>
<dbReference type="EMBL" id="NIVC01001426">
    <property type="protein sequence ID" value="PAA68075.1"/>
    <property type="molecule type" value="Genomic_DNA"/>
</dbReference>
<comment type="similarity">
    <text evidence="1">Belongs to the p23/wos2 family.</text>
</comment>
<feature type="domain" description="CS" evidence="3">
    <location>
        <begin position="13"/>
        <end position="102"/>
    </location>
</feature>
<evidence type="ECO:0000256" key="2">
    <source>
        <dbReference type="SAM" id="MobiDB-lite"/>
    </source>
</evidence>
<evidence type="ECO:0000256" key="1">
    <source>
        <dbReference type="ARBA" id="ARBA00025733"/>
    </source>
</evidence>
<keyword evidence="6" id="KW-1185">Reference proteome</keyword>
<dbReference type="InterPro" id="IPR045250">
    <property type="entry name" value="p23-like"/>
</dbReference>
<evidence type="ECO:0000313" key="5">
    <source>
        <dbReference type="EMBL" id="PAA68075.1"/>
    </source>
</evidence>
<dbReference type="InterPro" id="IPR020878">
    <property type="entry name" value="RuBisCo_large_chain_AS"/>
</dbReference>
<feature type="compositionally biased region" description="Gly residues" evidence="2">
    <location>
        <begin position="148"/>
        <end position="161"/>
    </location>
</feature>
<dbReference type="AlphaFoldDB" id="A0A267DLZ7"/>
<feature type="region of interest" description="Disordered" evidence="2">
    <location>
        <begin position="119"/>
        <end position="202"/>
    </location>
</feature>
<dbReference type="SUPFAM" id="SSF49764">
    <property type="entry name" value="HSP20-like chaperones"/>
    <property type="match status" value="1"/>
</dbReference>
<dbReference type="Gene3D" id="2.60.40.790">
    <property type="match status" value="1"/>
</dbReference>
<evidence type="ECO:0000313" key="4">
    <source>
        <dbReference type="EMBL" id="PAA50301.1"/>
    </source>
</evidence>
<feature type="non-terminal residue" evidence="4">
    <location>
        <position position="1"/>
    </location>
</feature>
<dbReference type="CDD" id="cd06465">
    <property type="entry name" value="p23_hB-ind1_like"/>
    <property type="match status" value="1"/>
</dbReference>
<dbReference type="OrthoDB" id="1564555at2759"/>
<proteinExistence type="inferred from homology"/>
<feature type="compositionally biased region" description="Acidic residues" evidence="2">
    <location>
        <begin position="120"/>
        <end position="131"/>
    </location>
</feature>
<dbReference type="PROSITE" id="PS51203">
    <property type="entry name" value="CS"/>
    <property type="match status" value="1"/>
</dbReference>
<dbReference type="GO" id="GO:0051131">
    <property type="term" value="P:chaperone-mediated protein complex assembly"/>
    <property type="evidence" value="ECO:0007669"/>
    <property type="project" value="TreeGrafter"/>
</dbReference>
<dbReference type="Proteomes" id="UP000215902">
    <property type="component" value="Unassembled WGS sequence"/>
</dbReference>
<dbReference type="GO" id="GO:0016984">
    <property type="term" value="F:ribulose-bisphosphate carboxylase activity"/>
    <property type="evidence" value="ECO:0007669"/>
    <property type="project" value="InterPro"/>
</dbReference>
<dbReference type="GO" id="GO:0005829">
    <property type="term" value="C:cytosol"/>
    <property type="evidence" value="ECO:0007669"/>
    <property type="project" value="TreeGrafter"/>
</dbReference>
<dbReference type="GO" id="GO:0015977">
    <property type="term" value="P:carbon fixation"/>
    <property type="evidence" value="ECO:0007669"/>
    <property type="project" value="InterPro"/>
</dbReference>
<gene>
    <name evidence="4" type="ORF">BOX15_Mlig002275g3</name>
    <name evidence="5" type="ORF">BOX15_Mlig030380g2</name>
</gene>
<dbReference type="Pfam" id="PF04969">
    <property type="entry name" value="CS"/>
    <property type="match status" value="1"/>
</dbReference>
<organism evidence="4 6">
    <name type="scientific">Macrostomum lignano</name>
    <dbReference type="NCBI Taxonomy" id="282301"/>
    <lineage>
        <taxon>Eukaryota</taxon>
        <taxon>Metazoa</taxon>
        <taxon>Spiralia</taxon>
        <taxon>Lophotrochozoa</taxon>
        <taxon>Platyhelminthes</taxon>
        <taxon>Rhabditophora</taxon>
        <taxon>Macrostomorpha</taxon>
        <taxon>Macrostomida</taxon>
        <taxon>Macrostomidae</taxon>
        <taxon>Macrostomum</taxon>
    </lineage>
</organism>
<protein>
    <recommendedName>
        <fullName evidence="3">CS domain-containing protein</fullName>
    </recommendedName>
</protein>
<dbReference type="STRING" id="282301.A0A267DLZ7"/>
<dbReference type="PANTHER" id="PTHR22932:SF1">
    <property type="entry name" value="CO-CHAPERONE PROTEIN DAF-41"/>
    <property type="match status" value="1"/>
</dbReference>
<evidence type="ECO:0000259" key="3">
    <source>
        <dbReference type="PROSITE" id="PS51203"/>
    </source>
</evidence>
<dbReference type="GO" id="GO:0051879">
    <property type="term" value="F:Hsp90 protein binding"/>
    <property type="evidence" value="ECO:0007669"/>
    <property type="project" value="InterPro"/>
</dbReference>
<feature type="compositionally biased region" description="Acidic residues" evidence="2">
    <location>
        <begin position="192"/>
        <end position="202"/>
    </location>
</feature>
<name>A0A267DLZ7_9PLAT</name>
<dbReference type="GO" id="GO:0005634">
    <property type="term" value="C:nucleus"/>
    <property type="evidence" value="ECO:0007669"/>
    <property type="project" value="TreeGrafter"/>
</dbReference>
<dbReference type="GO" id="GO:0000287">
    <property type="term" value="F:magnesium ion binding"/>
    <property type="evidence" value="ECO:0007669"/>
    <property type="project" value="InterPro"/>
</dbReference>
<dbReference type="GO" id="GO:0006457">
    <property type="term" value="P:protein folding"/>
    <property type="evidence" value="ECO:0007669"/>
    <property type="project" value="TreeGrafter"/>
</dbReference>